<name>A0ABT8UXV4_9GAMM</name>
<dbReference type="GeneID" id="86816148"/>
<dbReference type="EMBL" id="JAUMJH010000015">
    <property type="protein sequence ID" value="MDO3657078.1"/>
    <property type="molecule type" value="Genomic_DNA"/>
</dbReference>
<keyword evidence="2" id="KW-1185">Reference proteome</keyword>
<organism evidence="1 2">
    <name type="scientific">Acinetobacter genomosp. 15BJ</name>
    <dbReference type="NCBI Taxonomy" id="106651"/>
    <lineage>
        <taxon>Bacteria</taxon>
        <taxon>Pseudomonadati</taxon>
        <taxon>Pseudomonadota</taxon>
        <taxon>Gammaproteobacteria</taxon>
        <taxon>Moraxellales</taxon>
        <taxon>Moraxellaceae</taxon>
        <taxon>Acinetobacter</taxon>
    </lineage>
</organism>
<evidence type="ECO:0000313" key="2">
    <source>
        <dbReference type="Proteomes" id="UP001168902"/>
    </source>
</evidence>
<gene>
    <name evidence="1" type="ORF">Q3V53_07660</name>
</gene>
<reference evidence="1 2" key="1">
    <citation type="submission" date="2023-07" db="EMBL/GenBank/DDBJ databases">
        <title>A novel proteolytic Acinetobacter species.</title>
        <authorList>
            <person name="Nemec A."/>
            <person name="Radolfova-Krizova L."/>
        </authorList>
    </citation>
    <scope>NUCLEOTIDE SEQUENCE [LARGE SCALE GENOMIC DNA]</scope>
    <source>
        <strain evidence="1 2">NIPH 1865</strain>
    </source>
</reference>
<dbReference type="Proteomes" id="UP001168902">
    <property type="component" value="Unassembled WGS sequence"/>
</dbReference>
<evidence type="ECO:0000313" key="1">
    <source>
        <dbReference type="EMBL" id="MDO3657078.1"/>
    </source>
</evidence>
<accession>A0ABT8UXV4</accession>
<sequence length="382" mass="45589">MINIDQDLDYEINLVNHLERFVLSNLKTWFHSPLRFIDPKLFLIQDEEQFKSAVYNLHLEGLFKESEAEKQNRLYPYFDPETNPGLEHDSMKKLDSEMLPKHYDDVLTAIKIFRHSIQIQADIDKIIENRKNVFQIYAFHQDTKVIGLVPEEIKAHLEQTQRSSLSRVNDQIKLEAFTTYLENFYTTHAVHPESLWKELGFTEVTLRSIRKFQKLLNTSNRNEKQENELKQLFKEHKNRLDSLLEYVCNKPEKNYHEMLLKHFAAKVAELNYQNYRIDLLLGIAAPVFWASYEVKRPEKNKTYFYPHNVKELNNLKIKNNRIKSKYNQYFDSLEKQMTLNPTEGENLIKSSKSKKAHQDYFNFIKLLLEENQDLKIKLEKLV</sequence>
<protein>
    <submittedName>
        <fullName evidence="1">Uncharacterized protein</fullName>
    </submittedName>
</protein>
<dbReference type="RefSeq" id="WP_005314451.1">
    <property type="nucleotide sequence ID" value="NZ_JAUMJH010000015.1"/>
</dbReference>
<proteinExistence type="predicted"/>
<comment type="caution">
    <text evidence="1">The sequence shown here is derived from an EMBL/GenBank/DDBJ whole genome shotgun (WGS) entry which is preliminary data.</text>
</comment>